<evidence type="ECO:0000313" key="1">
    <source>
        <dbReference type="Proteomes" id="UP000887572"/>
    </source>
</evidence>
<dbReference type="PANTHER" id="PTHR36944">
    <property type="entry name" value="PROTEIN CBG02791-RELATED"/>
    <property type="match status" value="1"/>
</dbReference>
<reference evidence="2" key="1">
    <citation type="submission" date="2022-11" db="UniProtKB">
        <authorList>
            <consortium name="WormBaseParasite"/>
        </authorList>
    </citation>
    <scope>IDENTIFICATION</scope>
</reference>
<keyword evidence="1" id="KW-1185">Reference proteome</keyword>
<dbReference type="WBParaSite" id="Gr19_v10_g8794.t2">
    <property type="protein sequence ID" value="Gr19_v10_g8794.t2"/>
    <property type="gene ID" value="Gr19_v10_g8794"/>
</dbReference>
<evidence type="ECO:0000313" key="2">
    <source>
        <dbReference type="WBParaSite" id="Gr19_v10_g8794.t2"/>
    </source>
</evidence>
<dbReference type="Proteomes" id="UP000887572">
    <property type="component" value="Unplaced"/>
</dbReference>
<name>A0A914IAH4_GLORO</name>
<dbReference type="PANTHER" id="PTHR36944:SF2">
    <property type="entry name" value="CPG4 DOMAIN-CONTAINING PROTEIN"/>
    <property type="match status" value="1"/>
</dbReference>
<dbReference type="AlphaFoldDB" id="A0A914IAH4"/>
<organism evidence="1 2">
    <name type="scientific">Globodera rostochiensis</name>
    <name type="common">Golden nematode worm</name>
    <name type="synonym">Heterodera rostochiensis</name>
    <dbReference type="NCBI Taxonomy" id="31243"/>
    <lineage>
        <taxon>Eukaryota</taxon>
        <taxon>Metazoa</taxon>
        <taxon>Ecdysozoa</taxon>
        <taxon>Nematoda</taxon>
        <taxon>Chromadorea</taxon>
        <taxon>Rhabditida</taxon>
        <taxon>Tylenchina</taxon>
        <taxon>Tylenchomorpha</taxon>
        <taxon>Tylenchoidea</taxon>
        <taxon>Heteroderidae</taxon>
        <taxon>Heteroderinae</taxon>
        <taxon>Globodera</taxon>
    </lineage>
</organism>
<sequence>MEWKKRRTNMARGVGKKAPEGSIEGRLFVGDGANCGKARNNAGGYKNLWIISRREIGQLSNRRLKRDFMFAAGNATDAMPTCFQECNRDWSADFEREFAMNASDFYDFPFHPKVLDYAQFLAYCRLADRQTQCFIERCGDQSADRVFSPSNFLCSFKRQHFLRVRPCLEDSEPISFLRCDQKCHPAKDAEDGGMARGGGNDWRPGGRGAEMGKVFSGAEMDGYERELDTLCAFQHCYSQCQEDIATQICSPGQAALAAELVRTYVQWHSADLLDWHILTGNELLLPKSCTKLAKSVSPAKGPDPVLKAMLAAA</sequence>
<proteinExistence type="predicted"/>
<accession>A0A914IAH4</accession>
<protein>
    <submittedName>
        <fullName evidence="2">Uncharacterized protein</fullName>
    </submittedName>
</protein>